<dbReference type="EMBL" id="CAJNOE010002418">
    <property type="protein sequence ID" value="CAF1481738.1"/>
    <property type="molecule type" value="Genomic_DNA"/>
</dbReference>
<evidence type="ECO:0000313" key="1">
    <source>
        <dbReference type="EMBL" id="CAF1481738.1"/>
    </source>
</evidence>
<protein>
    <submittedName>
        <fullName evidence="2">Uncharacterized protein</fullName>
    </submittedName>
</protein>
<dbReference type="AlphaFoldDB" id="A0A819J7U3"/>
<sequence>MSCELQPEVPEKISDFQIVISSNEIVSQADEVHNLQSHKIIELDVHQLTPAEKSSQKTGTLSQLLRALPLDNEQQQTHL</sequence>
<dbReference type="Proteomes" id="UP000663860">
    <property type="component" value="Unassembled WGS sequence"/>
</dbReference>
<dbReference type="Proteomes" id="UP000663868">
    <property type="component" value="Unassembled WGS sequence"/>
</dbReference>
<gene>
    <name evidence="1" type="ORF">IZO911_LOCUS44018</name>
    <name evidence="2" type="ORF">KXQ929_LOCUS24340</name>
</gene>
<proteinExistence type="predicted"/>
<name>A0A819J7U3_9BILA</name>
<accession>A0A819J7U3</accession>
<reference evidence="2" key="1">
    <citation type="submission" date="2021-02" db="EMBL/GenBank/DDBJ databases">
        <authorList>
            <person name="Nowell W R."/>
        </authorList>
    </citation>
    <scope>NUCLEOTIDE SEQUENCE</scope>
</reference>
<organism evidence="2 3">
    <name type="scientific">Adineta steineri</name>
    <dbReference type="NCBI Taxonomy" id="433720"/>
    <lineage>
        <taxon>Eukaryota</taxon>
        <taxon>Metazoa</taxon>
        <taxon>Spiralia</taxon>
        <taxon>Gnathifera</taxon>
        <taxon>Rotifera</taxon>
        <taxon>Eurotatoria</taxon>
        <taxon>Bdelloidea</taxon>
        <taxon>Adinetida</taxon>
        <taxon>Adinetidae</taxon>
        <taxon>Adineta</taxon>
    </lineage>
</organism>
<evidence type="ECO:0000313" key="3">
    <source>
        <dbReference type="Proteomes" id="UP000663868"/>
    </source>
</evidence>
<comment type="caution">
    <text evidence="2">The sequence shown here is derived from an EMBL/GenBank/DDBJ whole genome shotgun (WGS) entry which is preliminary data.</text>
</comment>
<evidence type="ECO:0000313" key="2">
    <source>
        <dbReference type="EMBL" id="CAF3928805.1"/>
    </source>
</evidence>
<dbReference type="EMBL" id="CAJOBB010002012">
    <property type="protein sequence ID" value="CAF3928805.1"/>
    <property type="molecule type" value="Genomic_DNA"/>
</dbReference>